<proteinExistence type="predicted"/>
<name>A0A6M3T7E2_9CAUD</name>
<dbReference type="GO" id="GO:0003677">
    <property type="term" value="F:DNA binding"/>
    <property type="evidence" value="ECO:0007669"/>
    <property type="project" value="UniProtKB-KW"/>
</dbReference>
<dbReference type="EMBL" id="MT310895">
    <property type="protein sequence ID" value="QJD53368.1"/>
    <property type="molecule type" value="Genomic_DNA"/>
</dbReference>
<organism evidence="1 2">
    <name type="scientific">Arthrobacter phage StevieBAY</name>
    <dbReference type="NCBI Taxonomy" id="2725609"/>
    <lineage>
        <taxon>Viruses</taxon>
        <taxon>Duplodnaviria</taxon>
        <taxon>Heunggongvirae</taxon>
        <taxon>Uroviricota</taxon>
        <taxon>Caudoviricetes</taxon>
        <taxon>Berryhillviridae</taxon>
        <taxon>Marthavirus</taxon>
        <taxon>Marthavirus barretlemon</taxon>
    </lineage>
</organism>
<keyword evidence="1" id="KW-0238">DNA-binding</keyword>
<dbReference type="Proteomes" id="UP000502042">
    <property type="component" value="Segment"/>
</dbReference>
<accession>A0A6M3T7E2</accession>
<protein>
    <submittedName>
        <fullName evidence="1">Helix-turn-helix DNA-binding domain protein</fullName>
    </submittedName>
</protein>
<evidence type="ECO:0000313" key="2">
    <source>
        <dbReference type="Proteomes" id="UP000502042"/>
    </source>
</evidence>
<evidence type="ECO:0000313" key="1">
    <source>
        <dbReference type="EMBL" id="QJD53368.1"/>
    </source>
</evidence>
<sequence>MSTENLPAGEQAEVVIRLDTAAMRVVESREAFEKQREELIKRVVDAHQAGIPNVKIAEHIGITEGGVRAILRKALSA</sequence>
<reference evidence="1 2" key="1">
    <citation type="submission" date="2020-04" db="EMBL/GenBank/DDBJ databases">
        <authorList>
            <person name="Mastropaolo M.D."/>
            <person name="Fallest-Strobl P."/>
            <person name="Kistler A.L."/>
            <person name="Garlena R.A."/>
            <person name="Russell D.A."/>
            <person name="Pope W.H."/>
            <person name="Jacobs-Sera D."/>
            <person name="Hatfull G.F."/>
        </authorList>
    </citation>
    <scope>NUCLEOTIDE SEQUENCE [LARGE SCALE GENOMIC DNA]</scope>
</reference>
<gene>
    <name evidence="1" type="primary">38</name>
    <name evidence="1" type="ORF">SEA_STEVIEBAY_38</name>
</gene>